<organism evidence="12 13">
    <name type="scientific">Cylindrobasidium torrendii FP15055 ss-10</name>
    <dbReference type="NCBI Taxonomy" id="1314674"/>
    <lineage>
        <taxon>Eukaryota</taxon>
        <taxon>Fungi</taxon>
        <taxon>Dikarya</taxon>
        <taxon>Basidiomycota</taxon>
        <taxon>Agaricomycotina</taxon>
        <taxon>Agaricomycetes</taxon>
        <taxon>Agaricomycetidae</taxon>
        <taxon>Agaricales</taxon>
        <taxon>Marasmiineae</taxon>
        <taxon>Physalacriaceae</taxon>
        <taxon>Cylindrobasidium</taxon>
    </lineage>
</organism>
<feature type="compositionally biased region" description="Low complexity" evidence="9">
    <location>
        <begin position="1"/>
        <end position="13"/>
    </location>
</feature>
<evidence type="ECO:0000256" key="3">
    <source>
        <dbReference type="ARBA" id="ARBA00019824"/>
    </source>
</evidence>
<dbReference type="SUPFAM" id="SSF52540">
    <property type="entry name" value="P-loop containing nucleoside triphosphate hydrolases"/>
    <property type="match status" value="1"/>
</dbReference>
<keyword evidence="5" id="KW-0547">Nucleotide-binding</keyword>
<evidence type="ECO:0000256" key="6">
    <source>
        <dbReference type="ARBA" id="ARBA00022777"/>
    </source>
</evidence>
<keyword evidence="7" id="KW-0067">ATP-binding</keyword>
<dbReference type="STRING" id="1314674.A0A0D7B879"/>
<dbReference type="InterPro" id="IPR057573">
    <property type="entry name" value="NOL9_N"/>
</dbReference>
<evidence type="ECO:0000256" key="2">
    <source>
        <dbReference type="ARBA" id="ARBA00018706"/>
    </source>
</evidence>
<evidence type="ECO:0000256" key="9">
    <source>
        <dbReference type="SAM" id="MobiDB-lite"/>
    </source>
</evidence>
<dbReference type="OrthoDB" id="2405412at2759"/>
<keyword evidence="6" id="KW-0418">Kinase</keyword>
<accession>A0A0D7B879</accession>
<dbReference type="PANTHER" id="PTHR12755">
    <property type="entry name" value="CLEAVAGE/POLYADENYLATION FACTOR IA SUBUNIT CLP1P"/>
    <property type="match status" value="1"/>
</dbReference>
<evidence type="ECO:0000256" key="1">
    <source>
        <dbReference type="ARBA" id="ARBA00011003"/>
    </source>
</evidence>
<keyword evidence="4" id="KW-0808">Transferase</keyword>
<evidence type="ECO:0000259" key="11">
    <source>
        <dbReference type="Pfam" id="PF24419"/>
    </source>
</evidence>
<name>A0A0D7B879_9AGAR</name>
<protein>
    <recommendedName>
        <fullName evidence="3">Polynucleotide 5'-hydroxyl-kinase GRC3</fullName>
    </recommendedName>
    <alternativeName>
        <fullName evidence="8">Polynucleotide 5'-hydroxyl-kinase NOL9</fullName>
    </alternativeName>
    <alternativeName>
        <fullName evidence="2">Polynucleotide 5'-hydroxyl-kinase grc3</fullName>
    </alternativeName>
</protein>
<evidence type="ECO:0000313" key="13">
    <source>
        <dbReference type="Proteomes" id="UP000054007"/>
    </source>
</evidence>
<evidence type="ECO:0000256" key="8">
    <source>
        <dbReference type="ARBA" id="ARBA00071212"/>
    </source>
</evidence>
<dbReference type="AlphaFoldDB" id="A0A0D7B879"/>
<feature type="region of interest" description="Disordered" evidence="9">
    <location>
        <begin position="1"/>
        <end position="67"/>
    </location>
</feature>
<dbReference type="PANTHER" id="PTHR12755:SF3">
    <property type="entry name" value="POLYNUCLEOTIDE 5'-HYDROXYL-KINASE NOL9"/>
    <property type="match status" value="1"/>
</dbReference>
<dbReference type="Pfam" id="PF16575">
    <property type="entry name" value="CLP1_P"/>
    <property type="match status" value="1"/>
</dbReference>
<feature type="compositionally biased region" description="Acidic residues" evidence="9">
    <location>
        <begin position="105"/>
        <end position="120"/>
    </location>
</feature>
<feature type="domain" description="NOL9 N-terminal" evidence="11">
    <location>
        <begin position="165"/>
        <end position="243"/>
    </location>
</feature>
<reference evidence="12 13" key="1">
    <citation type="journal article" date="2015" name="Fungal Genet. Biol.">
        <title>Evolution of novel wood decay mechanisms in Agaricales revealed by the genome sequences of Fistulina hepatica and Cylindrobasidium torrendii.</title>
        <authorList>
            <person name="Floudas D."/>
            <person name="Held B.W."/>
            <person name="Riley R."/>
            <person name="Nagy L.G."/>
            <person name="Koehler G."/>
            <person name="Ransdell A.S."/>
            <person name="Younus H."/>
            <person name="Chow J."/>
            <person name="Chiniquy J."/>
            <person name="Lipzen A."/>
            <person name="Tritt A."/>
            <person name="Sun H."/>
            <person name="Haridas S."/>
            <person name="LaButti K."/>
            <person name="Ohm R.A."/>
            <person name="Kues U."/>
            <person name="Blanchette R.A."/>
            <person name="Grigoriev I.V."/>
            <person name="Minto R.E."/>
            <person name="Hibbett D.S."/>
        </authorList>
    </citation>
    <scope>NUCLEOTIDE SEQUENCE [LARGE SCALE GENOMIC DNA]</scope>
    <source>
        <strain evidence="12 13">FP15055 ss-10</strain>
    </source>
</reference>
<dbReference type="GO" id="GO:0005634">
    <property type="term" value="C:nucleus"/>
    <property type="evidence" value="ECO:0007669"/>
    <property type="project" value="TreeGrafter"/>
</dbReference>
<keyword evidence="13" id="KW-1185">Reference proteome</keyword>
<dbReference type="InterPro" id="IPR045116">
    <property type="entry name" value="Clp1/Grc3"/>
</dbReference>
<dbReference type="GO" id="GO:0000448">
    <property type="term" value="P:cleavage in ITS2 between 5.8S rRNA and LSU-rRNA of tricistronic rRNA transcript (SSU-rRNA, 5.8S rRNA, LSU-rRNA)"/>
    <property type="evidence" value="ECO:0007669"/>
    <property type="project" value="TreeGrafter"/>
</dbReference>
<dbReference type="EMBL" id="KN880579">
    <property type="protein sequence ID" value="KIY65721.1"/>
    <property type="molecule type" value="Genomic_DNA"/>
</dbReference>
<dbReference type="InterPro" id="IPR032319">
    <property type="entry name" value="CLP1_P"/>
</dbReference>
<proteinExistence type="inferred from homology"/>
<evidence type="ECO:0000259" key="10">
    <source>
        <dbReference type="Pfam" id="PF16575"/>
    </source>
</evidence>
<dbReference type="GO" id="GO:0005524">
    <property type="term" value="F:ATP binding"/>
    <property type="evidence" value="ECO:0007669"/>
    <property type="project" value="UniProtKB-KW"/>
</dbReference>
<dbReference type="Pfam" id="PF24419">
    <property type="entry name" value="Cupin_NOL9"/>
    <property type="match status" value="1"/>
</dbReference>
<evidence type="ECO:0000256" key="5">
    <source>
        <dbReference type="ARBA" id="ARBA00022741"/>
    </source>
</evidence>
<evidence type="ECO:0000256" key="7">
    <source>
        <dbReference type="ARBA" id="ARBA00022840"/>
    </source>
</evidence>
<dbReference type="GO" id="GO:0051731">
    <property type="term" value="F:polynucleotide 5'-hydroxyl-kinase activity"/>
    <property type="evidence" value="ECO:0007669"/>
    <property type="project" value="InterPro"/>
</dbReference>
<gene>
    <name evidence="12" type="ORF">CYLTODRAFT_399978</name>
</gene>
<dbReference type="Gene3D" id="3.40.50.300">
    <property type="entry name" value="P-loop containing nucleotide triphosphate hydrolases"/>
    <property type="match status" value="1"/>
</dbReference>
<evidence type="ECO:0000256" key="4">
    <source>
        <dbReference type="ARBA" id="ARBA00022679"/>
    </source>
</evidence>
<dbReference type="Proteomes" id="UP000054007">
    <property type="component" value="Unassembled WGS sequence"/>
</dbReference>
<feature type="domain" description="Clp1 P-loop" evidence="10">
    <location>
        <begin position="318"/>
        <end position="514"/>
    </location>
</feature>
<sequence>MLSAVAARKAAQANRQHEVSPKTLPPAAKPKSKRKDAPSNESPSKNKKKKNERTPKRIVQQPTTFQLEADIIPIALDHDDEDDEPILQPTTSRAWSPSVPAGLDSSDEEDEEEPVPDEITAEPIPGPSTLPIKFIPVKDQNVFPLAPTDLDTLGLDSSPASAICLNPGEEVSFIGAFKLRVLSGSITIFGTTLSASTTMHNIYAPKSSPIPVVRVASSAPSSTPFPHSISRLDASRTTIVVQELRTGIQGLGRICGVFEGAFSHHDSTFDFGVPGIHMVDGPVKNVQPFELPPSWAAALDGLDKESKESTSKVYVVQGAKKAGKSTFARTLCNRLLAKHTRVAYLECDLGQSEFTPGGMVALNIVDSPLLGPPFTHPSLPVAAHYIGATTPKSSPSHYLSAIQACLEFYRLDIHTPIDDFSAAEDDTRISDAIPLVVNTMGWTKGLGADLLNRIHDLVQPTRTFEIEAPLYDDAYNPPTALTRDSCLLKPILRPVNTPYAASDMRSLNILSYLHAVFPDPEENTYRQGTATSWDTSLPLCAQPPYAVDPKVALDAVILTGAGAEDVVASEIDRVLNVALVGLVEAQDAGDAQLYVQGAAPPLPAHSKCHGLALVRGVRSTTASSTGSSALHILTPLPPSLLGKTRVLVKGEMELPIWGMLDFRLTPEEQKDVPYLQWHKGAGIGAEKRKVRRNLMRKAQM</sequence>
<evidence type="ECO:0000313" key="12">
    <source>
        <dbReference type="EMBL" id="KIY65721.1"/>
    </source>
</evidence>
<dbReference type="InterPro" id="IPR027417">
    <property type="entry name" value="P-loop_NTPase"/>
</dbReference>
<comment type="similarity">
    <text evidence="1">Belongs to the Clp1 family. NOL9/GRC3 subfamily.</text>
</comment>
<feature type="region of interest" description="Disordered" evidence="9">
    <location>
        <begin position="80"/>
        <end position="127"/>
    </location>
</feature>